<dbReference type="AlphaFoldDB" id="A0A2R3IZE4"/>
<gene>
    <name evidence="2" type="ORF">CSB93_4153</name>
</gene>
<name>A0A2R3IZE4_9PSED</name>
<evidence type="ECO:0000256" key="1">
    <source>
        <dbReference type="SAM" id="MobiDB-lite"/>
    </source>
</evidence>
<evidence type="ECO:0000313" key="2">
    <source>
        <dbReference type="EMBL" id="AVK07017.1"/>
    </source>
</evidence>
<dbReference type="Proteomes" id="UP000238390">
    <property type="component" value="Chromosome"/>
</dbReference>
<proteinExistence type="predicted"/>
<sequence length="42" mass="4713">MTMCVVSHRQGSRSGERQTRHESASRNRHRPTCSAMEPALSS</sequence>
<organism evidence="2 3">
    <name type="scientific">Pseudomonas paraeruginosa</name>
    <dbReference type="NCBI Taxonomy" id="2994495"/>
    <lineage>
        <taxon>Bacteria</taxon>
        <taxon>Pseudomonadati</taxon>
        <taxon>Pseudomonadota</taxon>
        <taxon>Gammaproteobacteria</taxon>
        <taxon>Pseudomonadales</taxon>
        <taxon>Pseudomonadaceae</taxon>
        <taxon>Pseudomonas</taxon>
    </lineage>
</organism>
<evidence type="ECO:0000313" key="3">
    <source>
        <dbReference type="Proteomes" id="UP000238390"/>
    </source>
</evidence>
<feature type="region of interest" description="Disordered" evidence="1">
    <location>
        <begin position="1"/>
        <end position="42"/>
    </location>
</feature>
<accession>A0A2R3IZE4</accession>
<keyword evidence="3" id="KW-1185">Reference proteome</keyword>
<reference evidence="2 3" key="1">
    <citation type="submission" date="2018-02" db="EMBL/GenBank/DDBJ databases">
        <title>FDA/CDC Antimicrobial Resistant Isolate Bank Genome Sequencing.</title>
        <authorList>
            <person name="Benahmed F.H."/>
            <person name="Lutgring J.D."/>
            <person name="Yoo B."/>
            <person name="Machado M."/>
            <person name="Brown A."/>
            <person name="McAllister G."/>
            <person name="Perry A."/>
            <person name="Halpin A.L."/>
            <person name="Vavikolanu K."/>
            <person name="Ott S."/>
            <person name="Zhao X."/>
            <person name="Tallon L.J."/>
            <person name="Sadzewicz L."/>
            <person name="Aluvathingal J."/>
            <person name="Nadendla S."/>
            <person name="Voskania-kordi A."/>
            <person name="Simonyan V."/>
            <person name="Patel J."/>
            <person name="Shawar R.M."/>
        </authorList>
    </citation>
    <scope>NUCLEOTIDE SEQUENCE [LARGE SCALE GENOMIC DNA]</scope>
    <source>
        <strain evidence="2 3">AR_0356</strain>
    </source>
</reference>
<protein>
    <submittedName>
        <fullName evidence="2">Uncharacterized protein</fullName>
    </submittedName>
</protein>
<dbReference type="EMBL" id="CP027169">
    <property type="protein sequence ID" value="AVK07017.1"/>
    <property type="molecule type" value="Genomic_DNA"/>
</dbReference>
<feature type="compositionally biased region" description="Basic and acidic residues" evidence="1">
    <location>
        <begin position="14"/>
        <end position="25"/>
    </location>
</feature>